<comment type="caution">
    <text evidence="3">The sequence shown here is derived from an EMBL/GenBank/DDBJ whole genome shotgun (WGS) entry which is preliminary data.</text>
</comment>
<feature type="compositionally biased region" description="Basic residues" evidence="1">
    <location>
        <begin position="204"/>
        <end position="213"/>
    </location>
</feature>
<evidence type="ECO:0000313" key="4">
    <source>
        <dbReference type="Proteomes" id="UP000800235"/>
    </source>
</evidence>
<dbReference type="EMBL" id="MU007082">
    <property type="protein sequence ID" value="KAF2423423.1"/>
    <property type="molecule type" value="Genomic_DNA"/>
</dbReference>
<feature type="region of interest" description="Disordered" evidence="1">
    <location>
        <begin position="148"/>
        <end position="220"/>
    </location>
</feature>
<keyword evidence="2" id="KW-1133">Transmembrane helix</keyword>
<evidence type="ECO:0000256" key="2">
    <source>
        <dbReference type="SAM" id="Phobius"/>
    </source>
</evidence>
<evidence type="ECO:0000313" key="3">
    <source>
        <dbReference type="EMBL" id="KAF2423423.1"/>
    </source>
</evidence>
<feature type="compositionally biased region" description="Basic and acidic residues" evidence="1">
    <location>
        <begin position="193"/>
        <end position="203"/>
    </location>
</feature>
<evidence type="ECO:0000256" key="1">
    <source>
        <dbReference type="SAM" id="MobiDB-lite"/>
    </source>
</evidence>
<gene>
    <name evidence="3" type="ORF">EJ08DRAFT_451649</name>
</gene>
<name>A0A9P4NIZ7_9PEZI</name>
<accession>A0A9P4NIZ7</accession>
<keyword evidence="2" id="KW-0812">Transmembrane</keyword>
<feature type="region of interest" description="Disordered" evidence="1">
    <location>
        <begin position="332"/>
        <end position="368"/>
    </location>
</feature>
<organism evidence="3 4">
    <name type="scientific">Tothia fuscella</name>
    <dbReference type="NCBI Taxonomy" id="1048955"/>
    <lineage>
        <taxon>Eukaryota</taxon>
        <taxon>Fungi</taxon>
        <taxon>Dikarya</taxon>
        <taxon>Ascomycota</taxon>
        <taxon>Pezizomycotina</taxon>
        <taxon>Dothideomycetes</taxon>
        <taxon>Pleosporomycetidae</taxon>
        <taxon>Venturiales</taxon>
        <taxon>Cylindrosympodiaceae</taxon>
        <taxon>Tothia</taxon>
    </lineage>
</organism>
<dbReference type="AlphaFoldDB" id="A0A9P4NIZ7"/>
<sequence length="529" mass="59151">MADTITSRFQDVIMTFCWVFFGTFILFNILSGRFFLPDIMKFTKLLPSELSDSSSNIKQDSVTVVAEYIRDKTRPLTPSEYREYLRRRQDHQDQHGKPRYVEGQLAAMFRAARASGKAATPQTIIKPMVAPRKPKATIPAIIPTVPKVQSPKLQKQAAPPPQPIVAPLTEPEAAPTNPISPPSKSSHKKKINKAPEKPKDSRGPKRQLMKARKSTSSINKARVGSQIDIPTMVQPPLPEPHPIMRVWADAAYRMNILYADLIFSRKNCVSNAYGQHNTIAAMTAQAAFQHLASIPTIVPKSAPVLISTLPAAPLPSLIVPASAPTLSVHNEATPAATNLPKKKATLKKTATSSNAVNQTPASPGATFAPPVQVPLSFEKFQKDKAAAGQNSIPDKWLCRQKSWKKMFAEDGIIAEMSRTGSEAWRDDIKGNDDLRDWAMRLSNVRDWTAELWDINTMKGDYDMLSLDLREELYEMVLKFHTRFDKITRALYGKREINIPTMQISHWEYKIAAKFPELKAIKLQVRAGRR</sequence>
<dbReference type="Proteomes" id="UP000800235">
    <property type="component" value="Unassembled WGS sequence"/>
</dbReference>
<keyword evidence="4" id="KW-1185">Reference proteome</keyword>
<keyword evidence="2" id="KW-0472">Membrane</keyword>
<protein>
    <submittedName>
        <fullName evidence="3">Uncharacterized protein</fullName>
    </submittedName>
</protein>
<proteinExistence type="predicted"/>
<reference evidence="3" key="1">
    <citation type="journal article" date="2020" name="Stud. Mycol.">
        <title>101 Dothideomycetes genomes: a test case for predicting lifestyles and emergence of pathogens.</title>
        <authorList>
            <person name="Haridas S."/>
            <person name="Albert R."/>
            <person name="Binder M."/>
            <person name="Bloem J."/>
            <person name="Labutti K."/>
            <person name="Salamov A."/>
            <person name="Andreopoulos B."/>
            <person name="Baker S."/>
            <person name="Barry K."/>
            <person name="Bills G."/>
            <person name="Bluhm B."/>
            <person name="Cannon C."/>
            <person name="Castanera R."/>
            <person name="Culley D."/>
            <person name="Daum C."/>
            <person name="Ezra D."/>
            <person name="Gonzalez J."/>
            <person name="Henrissat B."/>
            <person name="Kuo A."/>
            <person name="Liang C."/>
            <person name="Lipzen A."/>
            <person name="Lutzoni F."/>
            <person name="Magnuson J."/>
            <person name="Mondo S."/>
            <person name="Nolan M."/>
            <person name="Ohm R."/>
            <person name="Pangilinan J."/>
            <person name="Park H.-J."/>
            <person name="Ramirez L."/>
            <person name="Alfaro M."/>
            <person name="Sun H."/>
            <person name="Tritt A."/>
            <person name="Yoshinaga Y."/>
            <person name="Zwiers L.-H."/>
            <person name="Turgeon B."/>
            <person name="Goodwin S."/>
            <person name="Spatafora J."/>
            <person name="Crous P."/>
            <person name="Grigoriev I."/>
        </authorList>
    </citation>
    <scope>NUCLEOTIDE SEQUENCE</scope>
    <source>
        <strain evidence="3">CBS 130266</strain>
    </source>
</reference>
<feature type="transmembrane region" description="Helical" evidence="2">
    <location>
        <begin position="12"/>
        <end position="36"/>
    </location>
</feature>